<gene>
    <name evidence="5" type="ORF">B0H17DRAFT_1205763</name>
</gene>
<evidence type="ECO:0000256" key="3">
    <source>
        <dbReference type="SAM" id="MobiDB-lite"/>
    </source>
</evidence>
<keyword evidence="2" id="KW-0862">Zinc</keyword>
<keyword evidence="6" id="KW-1185">Reference proteome</keyword>
<feature type="domain" description="CCHC-type" evidence="4">
    <location>
        <begin position="32"/>
        <end position="47"/>
    </location>
</feature>
<organism evidence="5 6">
    <name type="scientific">Mycena rosella</name>
    <name type="common">Pink bonnet</name>
    <name type="synonym">Agaricus rosellus</name>
    <dbReference type="NCBI Taxonomy" id="1033263"/>
    <lineage>
        <taxon>Eukaryota</taxon>
        <taxon>Fungi</taxon>
        <taxon>Dikarya</taxon>
        <taxon>Basidiomycota</taxon>
        <taxon>Agaricomycotina</taxon>
        <taxon>Agaricomycetes</taxon>
        <taxon>Agaricomycetidae</taxon>
        <taxon>Agaricales</taxon>
        <taxon>Marasmiineae</taxon>
        <taxon>Mycenaceae</taxon>
        <taxon>Mycena</taxon>
    </lineage>
</organism>
<dbReference type="SUPFAM" id="SSF57756">
    <property type="entry name" value="Retrovirus zinc finger-like domains"/>
    <property type="match status" value="1"/>
</dbReference>
<feature type="region of interest" description="Disordered" evidence="3">
    <location>
        <begin position="355"/>
        <end position="404"/>
    </location>
</feature>
<name>A0AAD7D6E1_MYCRO</name>
<dbReference type="PROSITE" id="PS50158">
    <property type="entry name" value="ZF_CCHC"/>
    <property type="match status" value="1"/>
</dbReference>
<accession>A0AAD7D6E1</accession>
<comment type="caution">
    <text evidence="5">The sequence shown here is derived from an EMBL/GenBank/DDBJ whole genome shotgun (WGS) entry which is preliminary data.</text>
</comment>
<dbReference type="Proteomes" id="UP001221757">
    <property type="component" value="Unassembled WGS sequence"/>
</dbReference>
<reference evidence="5" key="1">
    <citation type="submission" date="2023-03" db="EMBL/GenBank/DDBJ databases">
        <title>Massive genome expansion in bonnet fungi (Mycena s.s.) driven by repeated elements and novel gene families across ecological guilds.</title>
        <authorList>
            <consortium name="Lawrence Berkeley National Laboratory"/>
            <person name="Harder C.B."/>
            <person name="Miyauchi S."/>
            <person name="Viragh M."/>
            <person name="Kuo A."/>
            <person name="Thoen E."/>
            <person name="Andreopoulos B."/>
            <person name="Lu D."/>
            <person name="Skrede I."/>
            <person name="Drula E."/>
            <person name="Henrissat B."/>
            <person name="Morin E."/>
            <person name="Kohler A."/>
            <person name="Barry K."/>
            <person name="LaButti K."/>
            <person name="Morin E."/>
            <person name="Salamov A."/>
            <person name="Lipzen A."/>
            <person name="Mereny Z."/>
            <person name="Hegedus B."/>
            <person name="Baldrian P."/>
            <person name="Stursova M."/>
            <person name="Weitz H."/>
            <person name="Taylor A."/>
            <person name="Grigoriev I.V."/>
            <person name="Nagy L.G."/>
            <person name="Martin F."/>
            <person name="Kauserud H."/>
        </authorList>
    </citation>
    <scope>NUCLEOTIDE SEQUENCE</scope>
    <source>
        <strain evidence="5">CBHHK067</strain>
    </source>
</reference>
<protein>
    <recommendedName>
        <fullName evidence="4">CCHC-type domain-containing protein</fullName>
    </recommendedName>
</protein>
<evidence type="ECO:0000256" key="1">
    <source>
        <dbReference type="ARBA" id="ARBA00022664"/>
    </source>
</evidence>
<keyword evidence="2" id="KW-0479">Metal-binding</keyword>
<evidence type="ECO:0000259" key="4">
    <source>
        <dbReference type="PROSITE" id="PS50158"/>
    </source>
</evidence>
<dbReference type="GO" id="GO:0006397">
    <property type="term" value="P:mRNA processing"/>
    <property type="evidence" value="ECO:0007669"/>
    <property type="project" value="UniProtKB-KW"/>
</dbReference>
<evidence type="ECO:0000313" key="6">
    <source>
        <dbReference type="Proteomes" id="UP001221757"/>
    </source>
</evidence>
<dbReference type="EMBL" id="JARKIE010000117">
    <property type="protein sequence ID" value="KAJ7681487.1"/>
    <property type="molecule type" value="Genomic_DNA"/>
</dbReference>
<dbReference type="AlphaFoldDB" id="A0AAD7D6E1"/>
<sequence>MEDSKVAVVDAEGALADLHGHKRKEMLAKGLCFTCREPGHLLRNCEKNNSVTSKKKGKPPGLSTHVVRLQSGSALVESTAVLETLHIGVMQFDLSRVEEGGEPIQTLDFSDPESFELISELQSVISDDSEPKESPLKKRKPGCADPTCWCMEGGDVKSIGNIYAFKAALMLQAVQPYPGDASPCEPDDAFEEERFLLYSVSDNNYIIMDRQRDSELTINKEFLRNSDFMPALWYAQEILEGMGLDSHDAVSVERYLEELGDIEVSVVKIKLEQYYIKGSGVEPAAALDVFEVWLEGDDLRIAYKHQSMLFMLPKVFVRDPEFDLDWWFDDAASKWSGGEDKESLLESVCNGLWRDSSEDEDSVPDLRSVSLSSESASESSTHNSLPDLKSMSASSDSGSDASSDASMPGLRLASYVFSSSSLFSSSLSGDDSADVIFACYRDPNETLEDRLKTWARASEDCEHRSPAVPRVRQLGDVLGNTVTALLDFLQP</sequence>
<dbReference type="InterPro" id="IPR036875">
    <property type="entry name" value="Znf_CCHC_sf"/>
</dbReference>
<proteinExistence type="predicted"/>
<dbReference type="GO" id="GO:0003676">
    <property type="term" value="F:nucleic acid binding"/>
    <property type="evidence" value="ECO:0007669"/>
    <property type="project" value="InterPro"/>
</dbReference>
<evidence type="ECO:0000256" key="2">
    <source>
        <dbReference type="PROSITE-ProRule" id="PRU00047"/>
    </source>
</evidence>
<dbReference type="GO" id="GO:0008270">
    <property type="term" value="F:zinc ion binding"/>
    <property type="evidence" value="ECO:0007669"/>
    <property type="project" value="UniProtKB-KW"/>
</dbReference>
<keyword evidence="2" id="KW-0863">Zinc-finger</keyword>
<dbReference type="Gene3D" id="4.10.60.10">
    <property type="entry name" value="Zinc finger, CCHC-type"/>
    <property type="match status" value="1"/>
</dbReference>
<feature type="compositionally biased region" description="Low complexity" evidence="3">
    <location>
        <begin position="368"/>
        <end position="404"/>
    </location>
</feature>
<dbReference type="InterPro" id="IPR001878">
    <property type="entry name" value="Znf_CCHC"/>
</dbReference>
<keyword evidence="1" id="KW-0507">mRNA processing</keyword>
<evidence type="ECO:0000313" key="5">
    <source>
        <dbReference type="EMBL" id="KAJ7681487.1"/>
    </source>
</evidence>